<evidence type="ECO:0000256" key="12">
    <source>
        <dbReference type="ARBA" id="ARBA00023239"/>
    </source>
</evidence>
<dbReference type="GO" id="GO:0005524">
    <property type="term" value="F:ATP binding"/>
    <property type="evidence" value="ECO:0007669"/>
    <property type="project" value="UniProtKB-UniRule"/>
</dbReference>
<comment type="caution">
    <text evidence="22">The sequence shown here is derived from an EMBL/GenBank/DDBJ whole genome shotgun (WGS) entry which is preliminary data.</text>
</comment>
<dbReference type="GO" id="GO:0052855">
    <property type="term" value="F:ADP-dependent NAD(P)H-hydrate dehydratase activity"/>
    <property type="evidence" value="ECO:0007669"/>
    <property type="project" value="UniProtKB-UniRule"/>
</dbReference>
<dbReference type="InterPro" id="IPR004443">
    <property type="entry name" value="YjeF_N_dom"/>
</dbReference>
<comment type="similarity">
    <text evidence="17">Belongs to the NnrD/CARKD family.</text>
</comment>
<dbReference type="InterPro" id="IPR017953">
    <property type="entry name" value="Carbohydrate_kinase_pred_CS"/>
</dbReference>
<evidence type="ECO:0000256" key="10">
    <source>
        <dbReference type="ARBA" id="ARBA00023027"/>
    </source>
</evidence>
<evidence type="ECO:0000256" key="15">
    <source>
        <dbReference type="ARBA" id="ARBA00048238"/>
    </source>
</evidence>
<sequence>MPQPMPHNDRLPHALYRAAQVRELDRITIEEYGIPGATLMERAGAAAFALIRERWPRLRHLSVLCGIGNNGGDGYVVARLAREQGLEVSLLQLGDPARLRGDALMAAERFREEGGRVEGFQGLPRQTELVVDGVFGTGLEREVAGKWREALEQVNRSRVPVLALDIPSGLHSDSGQILGVAIRADATISFIGLKQGMFTGQGPACCGDVRFHALEVPAVIYSREILSARRLDWAQQATLLEPRSRSAHKGEFGHLLVVGGDLGFSGACRLAGEAAARVGAGLVTVATRPEHAPFLNLNRPELMCRGVERGSDLGPLLERATVVAIGPGLGQSPWGRTLLGRVLESRLPLVVDADALNLIAAEPVSRDDWILTPHPGEAARLLRCSAAEVEADRFEAVARLQSRYGGTVVLKGAGTLIRDASSRPPGVCSDGNPGMASGGMGDVLTGVLGGLLAQGLDGAGAACLGVCLHAAAGDRAARDGERGLLASDLMPELRRLLGGAAGTPC</sequence>
<feature type="binding site" evidence="18">
    <location>
        <position position="70"/>
    </location>
    <ligand>
        <name>K(+)</name>
        <dbReference type="ChEBI" id="CHEBI:29103"/>
    </ligand>
</feature>
<dbReference type="PROSITE" id="PS51383">
    <property type="entry name" value="YJEF_C_3"/>
    <property type="match status" value="1"/>
</dbReference>
<evidence type="ECO:0000256" key="1">
    <source>
        <dbReference type="ARBA" id="ARBA00000013"/>
    </source>
</evidence>
<feature type="binding site" evidence="17">
    <location>
        <position position="442"/>
    </location>
    <ligand>
        <name>(6S)-NADPHX</name>
        <dbReference type="ChEBI" id="CHEBI:64076"/>
    </ligand>
</feature>
<evidence type="ECO:0000256" key="18">
    <source>
        <dbReference type="HAMAP-Rule" id="MF_01966"/>
    </source>
</evidence>
<protein>
    <recommendedName>
        <fullName evidence="19">Bifunctional NAD(P)H-hydrate repair enzyme</fullName>
    </recommendedName>
    <alternativeName>
        <fullName evidence="19">Nicotinamide nucleotide repair protein</fullName>
    </alternativeName>
    <domain>
        <recommendedName>
            <fullName evidence="19">ADP-dependent (S)-NAD(P)H-hydrate dehydratase</fullName>
            <ecNumber evidence="19">4.2.1.136</ecNumber>
        </recommendedName>
        <alternativeName>
            <fullName evidence="19">ADP-dependent NAD(P)HX dehydratase</fullName>
        </alternativeName>
    </domain>
    <domain>
        <recommendedName>
            <fullName evidence="19">NAD(P)H-hydrate epimerase</fullName>
            <ecNumber evidence="19">5.1.99.6</ecNumber>
        </recommendedName>
    </domain>
</protein>
<evidence type="ECO:0000313" key="22">
    <source>
        <dbReference type="EMBL" id="HEB95485.1"/>
    </source>
</evidence>
<evidence type="ECO:0000259" key="21">
    <source>
        <dbReference type="PROSITE" id="PS51385"/>
    </source>
</evidence>
<keyword evidence="10 17" id="KW-0520">NAD</keyword>
<dbReference type="CDD" id="cd01171">
    <property type="entry name" value="YXKO-related"/>
    <property type="match status" value="1"/>
</dbReference>
<feature type="binding site" evidence="17">
    <location>
        <begin position="411"/>
        <end position="415"/>
    </location>
    <ligand>
        <name>AMP</name>
        <dbReference type="ChEBI" id="CHEBI:456215"/>
    </ligand>
</feature>
<dbReference type="PROSITE" id="PS51385">
    <property type="entry name" value="YJEF_N"/>
    <property type="match status" value="1"/>
</dbReference>
<feature type="domain" description="YjeF N-terminal" evidence="21">
    <location>
        <begin position="21"/>
        <end position="222"/>
    </location>
</feature>
<keyword evidence="7 17" id="KW-0067">ATP-binding</keyword>
<evidence type="ECO:0000256" key="9">
    <source>
        <dbReference type="ARBA" id="ARBA00022958"/>
    </source>
</evidence>
<dbReference type="PANTHER" id="PTHR12592:SF0">
    <property type="entry name" value="ATP-DEPENDENT (S)-NAD(P)H-HYDRATE DEHYDRATASE"/>
    <property type="match status" value="1"/>
</dbReference>
<dbReference type="NCBIfam" id="TIGR00197">
    <property type="entry name" value="yjeF_nterm"/>
    <property type="match status" value="1"/>
</dbReference>
<feature type="binding site" evidence="17">
    <location>
        <position position="267"/>
    </location>
    <ligand>
        <name>(6S)-NADPHX</name>
        <dbReference type="ChEBI" id="CHEBI:64076"/>
    </ligand>
</feature>
<dbReference type="Pfam" id="PF03853">
    <property type="entry name" value="YjeF_N"/>
    <property type="match status" value="1"/>
</dbReference>
<comment type="subunit">
    <text evidence="17">Homotetramer.</text>
</comment>
<dbReference type="Pfam" id="PF01256">
    <property type="entry name" value="Carb_kinase"/>
    <property type="match status" value="1"/>
</dbReference>
<feature type="binding site" evidence="18">
    <location>
        <position position="132"/>
    </location>
    <ligand>
        <name>K(+)</name>
        <dbReference type="ChEBI" id="CHEBI:29103"/>
    </ligand>
</feature>
<feature type="binding site" evidence="17">
    <location>
        <position position="374"/>
    </location>
    <ligand>
        <name>(6S)-NADPHX</name>
        <dbReference type="ChEBI" id="CHEBI:64076"/>
    </ligand>
</feature>
<comment type="similarity">
    <text evidence="3 19">In the N-terminal section; belongs to the NnrE/AIBP family.</text>
</comment>
<dbReference type="InterPro" id="IPR030677">
    <property type="entry name" value="Nnr"/>
</dbReference>
<comment type="function">
    <text evidence="18">Catalyzes the epimerization of the S- and R-forms of NAD(P)HX, a damaged form of NAD(P)H that is a result of enzymatic or heat-dependent hydration. This is a prerequisite for the S-specific NAD(P)H-hydrate dehydratase to allow the repair of both epimers of NAD(P)HX.</text>
</comment>
<evidence type="ECO:0000256" key="16">
    <source>
        <dbReference type="ARBA" id="ARBA00049209"/>
    </source>
</evidence>
<comment type="caution">
    <text evidence="18">Lacks conserved residue(s) required for the propagation of feature annotation.</text>
</comment>
<dbReference type="Gene3D" id="3.40.1190.20">
    <property type="match status" value="1"/>
</dbReference>
<comment type="similarity">
    <text evidence="18">Belongs to the NnrE/AIBP family.</text>
</comment>
<dbReference type="Gene3D" id="3.40.50.10260">
    <property type="entry name" value="YjeF N-terminal domain"/>
    <property type="match status" value="1"/>
</dbReference>
<evidence type="ECO:0000256" key="13">
    <source>
        <dbReference type="ARBA" id="ARBA00023268"/>
    </source>
</evidence>
<accession>A0A831RJD5</accession>
<dbReference type="InterPro" id="IPR029056">
    <property type="entry name" value="Ribokinase-like"/>
</dbReference>
<organism evidence="22">
    <name type="scientific">Sedimenticola thiotaurini</name>
    <dbReference type="NCBI Taxonomy" id="1543721"/>
    <lineage>
        <taxon>Bacteria</taxon>
        <taxon>Pseudomonadati</taxon>
        <taxon>Pseudomonadota</taxon>
        <taxon>Gammaproteobacteria</taxon>
        <taxon>Chromatiales</taxon>
        <taxon>Sedimenticolaceae</taxon>
        <taxon>Sedimenticola</taxon>
    </lineage>
</organism>
<comment type="catalytic activity">
    <reaction evidence="16 17 19">
        <text>(6S)-NADPHX + ADP = AMP + phosphate + NADPH + H(+)</text>
        <dbReference type="Rhea" id="RHEA:32235"/>
        <dbReference type="ChEBI" id="CHEBI:15378"/>
        <dbReference type="ChEBI" id="CHEBI:43474"/>
        <dbReference type="ChEBI" id="CHEBI:57783"/>
        <dbReference type="ChEBI" id="CHEBI:64076"/>
        <dbReference type="ChEBI" id="CHEBI:456215"/>
        <dbReference type="ChEBI" id="CHEBI:456216"/>
        <dbReference type="EC" id="4.2.1.136"/>
    </reaction>
</comment>
<keyword evidence="5 18" id="KW-0479">Metal-binding</keyword>
<dbReference type="GO" id="GO:0110051">
    <property type="term" value="P:metabolite repair"/>
    <property type="evidence" value="ECO:0007669"/>
    <property type="project" value="TreeGrafter"/>
</dbReference>
<comment type="cofactor">
    <cofactor evidence="18 19">
        <name>K(+)</name>
        <dbReference type="ChEBI" id="CHEBI:29103"/>
    </cofactor>
    <text evidence="18 19">Binds 1 potassium ion per subunit.</text>
</comment>
<dbReference type="SUPFAM" id="SSF53613">
    <property type="entry name" value="Ribokinase-like"/>
    <property type="match status" value="1"/>
</dbReference>
<dbReference type="PANTHER" id="PTHR12592">
    <property type="entry name" value="ATP-DEPENDENT (S)-NAD(P)H-HYDRATE DEHYDRATASE FAMILY MEMBER"/>
    <property type="match status" value="1"/>
</dbReference>
<dbReference type="SUPFAM" id="SSF64153">
    <property type="entry name" value="YjeF N-terminal domain-like"/>
    <property type="match status" value="1"/>
</dbReference>
<evidence type="ECO:0000256" key="5">
    <source>
        <dbReference type="ARBA" id="ARBA00022723"/>
    </source>
</evidence>
<feature type="binding site" evidence="18">
    <location>
        <begin position="136"/>
        <end position="142"/>
    </location>
    <ligand>
        <name>(6S)-NADPHX</name>
        <dbReference type="ChEBI" id="CHEBI:64076"/>
    </ligand>
</feature>
<dbReference type="EC" id="5.1.99.6" evidence="19"/>
<evidence type="ECO:0000256" key="6">
    <source>
        <dbReference type="ARBA" id="ARBA00022741"/>
    </source>
</evidence>
<dbReference type="EMBL" id="DRKP01000045">
    <property type="protein sequence ID" value="HEB95485.1"/>
    <property type="molecule type" value="Genomic_DNA"/>
</dbReference>
<dbReference type="GO" id="GO:0052856">
    <property type="term" value="F:NAD(P)HX epimerase activity"/>
    <property type="evidence" value="ECO:0007669"/>
    <property type="project" value="UniProtKB-UniRule"/>
</dbReference>
<comment type="function">
    <text evidence="17">Catalyzes the dehydration of the S-form of NAD(P)HX at the expense of ADP, which is converted to AMP. Together with NAD(P)HX epimerase, which catalyzes the epimerization of the S- and R-forms, the enzyme allows the repair of both epimers of NAD(P)HX, a damaged form of NAD(P)H that is a result of enzymatic or heat-dependent hydration.</text>
</comment>
<name>A0A831RJD5_9GAMM</name>
<evidence type="ECO:0000256" key="2">
    <source>
        <dbReference type="ARBA" id="ARBA00000909"/>
    </source>
</evidence>
<dbReference type="HAMAP" id="MF_01966">
    <property type="entry name" value="NADHX_epimerase"/>
    <property type="match status" value="1"/>
</dbReference>
<keyword evidence="6 17" id="KW-0547">Nucleotide-binding</keyword>
<comment type="catalytic activity">
    <reaction evidence="2 18 19">
        <text>(6R)-NADPHX = (6S)-NADPHX</text>
        <dbReference type="Rhea" id="RHEA:32227"/>
        <dbReference type="ChEBI" id="CHEBI:64076"/>
        <dbReference type="ChEBI" id="CHEBI:64077"/>
        <dbReference type="EC" id="5.1.99.6"/>
    </reaction>
</comment>
<feature type="binding site" evidence="18">
    <location>
        <position position="165"/>
    </location>
    <ligand>
        <name>(6S)-NADPHX</name>
        <dbReference type="ChEBI" id="CHEBI:64076"/>
    </ligand>
</feature>
<keyword evidence="11 18" id="KW-0413">Isomerase</keyword>
<dbReference type="EC" id="4.2.1.136" evidence="19"/>
<keyword evidence="9 18" id="KW-0630">Potassium</keyword>
<dbReference type="NCBIfam" id="TIGR00196">
    <property type="entry name" value="yjeF_cterm"/>
    <property type="match status" value="1"/>
</dbReference>
<dbReference type="GO" id="GO:0046496">
    <property type="term" value="P:nicotinamide nucleotide metabolic process"/>
    <property type="evidence" value="ECO:0007669"/>
    <property type="project" value="UniProtKB-UniRule"/>
</dbReference>
<comment type="catalytic activity">
    <reaction evidence="15 17 19">
        <text>(6S)-NADHX + ADP = AMP + phosphate + NADH + H(+)</text>
        <dbReference type="Rhea" id="RHEA:32223"/>
        <dbReference type="ChEBI" id="CHEBI:15378"/>
        <dbReference type="ChEBI" id="CHEBI:43474"/>
        <dbReference type="ChEBI" id="CHEBI:57945"/>
        <dbReference type="ChEBI" id="CHEBI:64074"/>
        <dbReference type="ChEBI" id="CHEBI:456215"/>
        <dbReference type="ChEBI" id="CHEBI:456216"/>
        <dbReference type="EC" id="4.2.1.136"/>
    </reaction>
</comment>
<evidence type="ECO:0000256" key="3">
    <source>
        <dbReference type="ARBA" id="ARBA00006001"/>
    </source>
</evidence>
<feature type="binding site" evidence="18">
    <location>
        <position position="168"/>
    </location>
    <ligand>
        <name>K(+)</name>
        <dbReference type="ChEBI" id="CHEBI:29103"/>
    </ligand>
</feature>
<keyword evidence="13" id="KW-0511">Multifunctional enzyme</keyword>
<keyword evidence="8 17" id="KW-0521">NADP</keyword>
<dbReference type="InterPro" id="IPR000631">
    <property type="entry name" value="CARKD"/>
</dbReference>
<proteinExistence type="inferred from homology"/>
<dbReference type="HAMAP" id="MF_01965">
    <property type="entry name" value="NADHX_dehydratase"/>
    <property type="match status" value="1"/>
</dbReference>
<comment type="function">
    <text evidence="14 19">Bifunctional enzyme that catalyzes the epimerization of the S- and R-forms of NAD(P)HX and the dehydration of the S-form of NAD(P)HX at the expense of ADP, which is converted to AMP. This allows the repair of both epimers of NAD(P)HX, a damaged form of NAD(P)H that is a result of enzymatic or heat-dependent hydration.</text>
</comment>
<evidence type="ECO:0000256" key="19">
    <source>
        <dbReference type="PIRNR" id="PIRNR017184"/>
    </source>
</evidence>
<evidence type="ECO:0000256" key="4">
    <source>
        <dbReference type="ARBA" id="ARBA00009524"/>
    </source>
</evidence>
<dbReference type="GO" id="GO:0046872">
    <property type="term" value="F:metal ion binding"/>
    <property type="evidence" value="ECO:0007669"/>
    <property type="project" value="UniProtKB-UniRule"/>
</dbReference>
<gene>
    <name evidence="17" type="primary">nnrD</name>
    <name evidence="18" type="synonym">nnrE</name>
    <name evidence="22" type="ORF">ENI96_03500</name>
</gene>
<evidence type="ECO:0000256" key="11">
    <source>
        <dbReference type="ARBA" id="ARBA00023235"/>
    </source>
</evidence>
<evidence type="ECO:0000256" key="7">
    <source>
        <dbReference type="ARBA" id="ARBA00022840"/>
    </source>
</evidence>
<evidence type="ECO:0000259" key="20">
    <source>
        <dbReference type="PROSITE" id="PS51383"/>
    </source>
</evidence>
<dbReference type="PIRSF" id="PIRSF017184">
    <property type="entry name" value="Nnr"/>
    <property type="match status" value="1"/>
</dbReference>
<feature type="binding site" evidence="17">
    <location>
        <position position="328"/>
    </location>
    <ligand>
        <name>(6S)-NADPHX</name>
        <dbReference type="ChEBI" id="CHEBI:64076"/>
    </ligand>
</feature>
<dbReference type="PROSITE" id="PS01050">
    <property type="entry name" value="YJEF_C_2"/>
    <property type="match status" value="1"/>
</dbReference>
<evidence type="ECO:0000256" key="8">
    <source>
        <dbReference type="ARBA" id="ARBA00022857"/>
    </source>
</evidence>
<dbReference type="InterPro" id="IPR036652">
    <property type="entry name" value="YjeF_N_dom_sf"/>
</dbReference>
<feature type="binding site" evidence="17">
    <location>
        <position position="441"/>
    </location>
    <ligand>
        <name>AMP</name>
        <dbReference type="ChEBI" id="CHEBI:456215"/>
    </ligand>
</feature>
<dbReference type="Proteomes" id="UP000886251">
    <property type="component" value="Unassembled WGS sequence"/>
</dbReference>
<dbReference type="FunFam" id="3.40.1190.20:FF:000017">
    <property type="entry name" value="Multifunctional fusion protein"/>
    <property type="match status" value="1"/>
</dbReference>
<dbReference type="AlphaFoldDB" id="A0A831RJD5"/>
<comment type="cofactor">
    <cofactor evidence="17">
        <name>Mg(2+)</name>
        <dbReference type="ChEBI" id="CHEBI:18420"/>
    </cofactor>
</comment>
<feature type="binding site" evidence="18">
    <location>
        <begin position="69"/>
        <end position="73"/>
    </location>
    <ligand>
        <name>(6S)-NADPHX</name>
        <dbReference type="ChEBI" id="CHEBI:64076"/>
    </ligand>
</feature>
<reference evidence="22" key="1">
    <citation type="journal article" date="2020" name="mSystems">
        <title>Genome- and Community-Level Interaction Insights into Carbon Utilization and Element Cycling Functions of Hydrothermarchaeota in Hydrothermal Sediment.</title>
        <authorList>
            <person name="Zhou Z."/>
            <person name="Liu Y."/>
            <person name="Xu W."/>
            <person name="Pan J."/>
            <person name="Luo Z.H."/>
            <person name="Li M."/>
        </authorList>
    </citation>
    <scope>NUCLEOTIDE SEQUENCE [LARGE SCALE GENOMIC DNA]</scope>
    <source>
        <strain evidence="22">HyVt-443</strain>
    </source>
</reference>
<evidence type="ECO:0000256" key="17">
    <source>
        <dbReference type="HAMAP-Rule" id="MF_01965"/>
    </source>
</evidence>
<evidence type="ECO:0000256" key="14">
    <source>
        <dbReference type="ARBA" id="ARBA00025153"/>
    </source>
</evidence>
<comment type="catalytic activity">
    <reaction evidence="1 18 19">
        <text>(6R)-NADHX = (6S)-NADHX</text>
        <dbReference type="Rhea" id="RHEA:32215"/>
        <dbReference type="ChEBI" id="CHEBI:64074"/>
        <dbReference type="ChEBI" id="CHEBI:64075"/>
        <dbReference type="EC" id="5.1.99.6"/>
    </reaction>
</comment>
<comment type="similarity">
    <text evidence="4 19">In the C-terminal section; belongs to the NnrD/CARKD family.</text>
</comment>
<keyword evidence="12 17" id="KW-0456">Lyase</keyword>
<feature type="domain" description="YjeF C-terminal" evidence="20">
    <location>
        <begin position="232"/>
        <end position="500"/>
    </location>
</feature>